<protein>
    <recommendedName>
        <fullName evidence="7">Histidine-containing phosphotransfer protein</fullName>
    </recommendedName>
</protein>
<name>A0A7I8JUH8_SPIIN</name>
<evidence type="ECO:0000313" key="11">
    <source>
        <dbReference type="Proteomes" id="UP000663760"/>
    </source>
</evidence>
<keyword evidence="2 7" id="KW-0932">Cytokinin signaling pathway</keyword>
<dbReference type="OrthoDB" id="1673781at2759"/>
<dbReference type="SUPFAM" id="SSF47226">
    <property type="entry name" value="Histidine-containing phosphotransfer domain, HPT domain"/>
    <property type="match status" value="1"/>
</dbReference>
<proteinExistence type="predicted"/>
<evidence type="ECO:0000256" key="3">
    <source>
        <dbReference type="ARBA" id="ARBA00023012"/>
    </source>
</evidence>
<comment type="caution">
    <text evidence="6">Lacks conserved residue(s) required for the propagation of feature annotation.</text>
</comment>
<dbReference type="GO" id="GO:0009736">
    <property type="term" value="P:cytokinin-activated signaling pathway"/>
    <property type="evidence" value="ECO:0007669"/>
    <property type="project" value="UniProtKB-KW"/>
</dbReference>
<evidence type="ECO:0000256" key="7">
    <source>
        <dbReference type="RuleBase" id="RU369004"/>
    </source>
</evidence>
<keyword evidence="1" id="KW-0963">Cytoplasm</keyword>
<feature type="domain" description="HPt" evidence="8">
    <location>
        <begin position="38"/>
        <end position="133"/>
    </location>
</feature>
<reference evidence="9" key="1">
    <citation type="submission" date="2019-12" db="EMBL/GenBank/DDBJ databases">
        <authorList>
            <person name="Scholz U."/>
            <person name="Mascher M."/>
            <person name="Fiebig A."/>
        </authorList>
    </citation>
    <scope>NUCLEOTIDE SEQUENCE</scope>
</reference>
<comment type="function">
    <text evidence="5">Functions as a two-component phosphorelay mediators between cytokinin sensor histidine kinases and response regulators (B-type ARRs). Plays an important role in propagating cytokinin signal transduction through the multistep His-to-Asp phosphorelay. Functions as a positive regulator of the cytokinin signaling pathway. May play a regulatory role in salt and drought tolerance during plant development.</text>
</comment>
<sequence>MERSRAFCEAAGVKKSLFDQGFLDEQFRQLEELQDDLSPNFVEEVVNSFFRDSARLMVSVEQTLENVPHNLTRLDELIYQLKGSCSSIGAVRVRNECSRFREYYSQRNAQGCLASFRRIKSEHAALRQKLEAYFQVASRRAGPIRSVGRSVGAHGLSPLAPPRLFIWQIFFY</sequence>
<keyword evidence="4" id="KW-0539">Nucleus</keyword>
<dbReference type="GO" id="GO:0000160">
    <property type="term" value="P:phosphorelay signal transduction system"/>
    <property type="evidence" value="ECO:0007669"/>
    <property type="project" value="UniProtKB-UniRule"/>
</dbReference>
<comment type="domain">
    <text evidence="7">Histidine-containing phosphotransfer domain (HPt) contains an active histidine that mediates the phosphotransfer.</text>
</comment>
<evidence type="ECO:0000256" key="4">
    <source>
        <dbReference type="ARBA" id="ARBA00023242"/>
    </source>
</evidence>
<dbReference type="PROSITE" id="PS50894">
    <property type="entry name" value="HPT"/>
    <property type="match status" value="1"/>
</dbReference>
<accession>A0A7I8JUH8</accession>
<dbReference type="GO" id="GO:0009927">
    <property type="term" value="F:histidine phosphotransfer kinase activity"/>
    <property type="evidence" value="ECO:0007669"/>
    <property type="project" value="UniProtKB-UniRule"/>
</dbReference>
<dbReference type="Proteomes" id="UP000663760">
    <property type="component" value="Chromosome 18"/>
</dbReference>
<evidence type="ECO:0000256" key="5">
    <source>
        <dbReference type="ARBA" id="ARBA00057097"/>
    </source>
</evidence>
<dbReference type="InterPro" id="IPR036641">
    <property type="entry name" value="HPT_dom_sf"/>
</dbReference>
<evidence type="ECO:0000259" key="8">
    <source>
        <dbReference type="PROSITE" id="PS50894"/>
    </source>
</evidence>
<dbReference type="FunFam" id="1.20.120.160:FF:000001">
    <property type="entry name" value="Histidine-containing phosphotransfer protein 1"/>
    <property type="match status" value="1"/>
</dbReference>
<dbReference type="GO" id="GO:0043424">
    <property type="term" value="F:protein histidine kinase binding"/>
    <property type="evidence" value="ECO:0007669"/>
    <property type="project" value="UniProtKB-UniRule"/>
</dbReference>
<dbReference type="Pfam" id="PF01627">
    <property type="entry name" value="Hpt"/>
    <property type="match status" value="1"/>
</dbReference>
<evidence type="ECO:0000313" key="9">
    <source>
        <dbReference type="EMBL" id="CAA2634265.1"/>
    </source>
</evidence>
<keyword evidence="11" id="KW-1185">Reference proteome</keyword>
<keyword evidence="3 7" id="KW-0902">Two-component regulatory system</keyword>
<dbReference type="GO" id="GO:0005634">
    <property type="term" value="C:nucleus"/>
    <property type="evidence" value="ECO:0007669"/>
    <property type="project" value="UniProtKB-SubCell"/>
</dbReference>
<dbReference type="InterPro" id="IPR045871">
    <property type="entry name" value="AHP1-5/YPD1"/>
</dbReference>
<gene>
    <name evidence="9" type="ORF">SI7747_18019690</name>
    <name evidence="10" type="ORF">SI8410_18021174</name>
</gene>
<organism evidence="9">
    <name type="scientific">Spirodela intermedia</name>
    <name type="common">Intermediate duckweed</name>
    <dbReference type="NCBI Taxonomy" id="51605"/>
    <lineage>
        <taxon>Eukaryota</taxon>
        <taxon>Viridiplantae</taxon>
        <taxon>Streptophyta</taxon>
        <taxon>Embryophyta</taxon>
        <taxon>Tracheophyta</taxon>
        <taxon>Spermatophyta</taxon>
        <taxon>Magnoliopsida</taxon>
        <taxon>Liliopsida</taxon>
        <taxon>Araceae</taxon>
        <taxon>Lemnoideae</taxon>
        <taxon>Spirodela</taxon>
    </lineage>
</organism>
<evidence type="ECO:0000313" key="10">
    <source>
        <dbReference type="EMBL" id="CAA7410496.1"/>
    </source>
</evidence>
<dbReference type="EMBL" id="LR746281">
    <property type="protein sequence ID" value="CAA7410496.1"/>
    <property type="molecule type" value="Genomic_DNA"/>
</dbReference>
<dbReference type="EMBL" id="LR743605">
    <property type="protein sequence ID" value="CAA2634265.1"/>
    <property type="molecule type" value="Genomic_DNA"/>
</dbReference>
<evidence type="ECO:0000256" key="2">
    <source>
        <dbReference type="ARBA" id="ARBA00022864"/>
    </source>
</evidence>
<dbReference type="PANTHER" id="PTHR28242:SF43">
    <property type="entry name" value="HISTIDINE-CONTAINING PHOSPHOTRANSFER PROTEIN 4"/>
    <property type="match status" value="1"/>
</dbReference>
<dbReference type="GO" id="GO:0005829">
    <property type="term" value="C:cytosol"/>
    <property type="evidence" value="ECO:0007669"/>
    <property type="project" value="UniProtKB-SubCell"/>
</dbReference>
<dbReference type="InterPro" id="IPR008207">
    <property type="entry name" value="Sig_transdc_His_kin_Hpt_dom"/>
</dbReference>
<dbReference type="AlphaFoldDB" id="A0A7I8JUH8"/>
<dbReference type="Gene3D" id="1.20.120.160">
    <property type="entry name" value="HPT domain"/>
    <property type="match status" value="1"/>
</dbReference>
<dbReference type="PANTHER" id="PTHR28242">
    <property type="entry name" value="PHOSPHORELAY INTERMEDIATE PROTEIN YPD1"/>
    <property type="match status" value="1"/>
</dbReference>
<evidence type="ECO:0000256" key="1">
    <source>
        <dbReference type="ARBA" id="ARBA00022490"/>
    </source>
</evidence>
<evidence type="ECO:0000256" key="6">
    <source>
        <dbReference type="PROSITE-ProRule" id="PRU00110"/>
    </source>
</evidence>
<dbReference type="GO" id="GO:0080038">
    <property type="term" value="P:positive regulation of cytokinin-activated signaling pathway"/>
    <property type="evidence" value="ECO:0007669"/>
    <property type="project" value="UniProtKB-ARBA"/>
</dbReference>
<comment type="subcellular location">
    <subcellularLocation>
        <location evidence="7">Cytoplasm</location>
        <location evidence="7">Cytosol</location>
    </subcellularLocation>
    <subcellularLocation>
        <location evidence="7">Nucleus</location>
    </subcellularLocation>
</comment>